<evidence type="ECO:0000313" key="2">
    <source>
        <dbReference type="EMBL" id="GAA4649405.1"/>
    </source>
</evidence>
<reference evidence="3" key="1">
    <citation type="journal article" date="2019" name="Int. J. Syst. Evol. Microbiol.">
        <title>The Global Catalogue of Microorganisms (GCM) 10K type strain sequencing project: providing services to taxonomists for standard genome sequencing and annotation.</title>
        <authorList>
            <consortium name="The Broad Institute Genomics Platform"/>
            <consortium name="The Broad Institute Genome Sequencing Center for Infectious Disease"/>
            <person name="Wu L."/>
            <person name="Ma J."/>
        </authorList>
    </citation>
    <scope>NUCLEOTIDE SEQUENCE [LARGE SCALE GENOMIC DNA]</scope>
    <source>
        <strain evidence="3">JCM 17805</strain>
    </source>
</reference>
<evidence type="ECO:0000313" key="3">
    <source>
        <dbReference type="Proteomes" id="UP001500604"/>
    </source>
</evidence>
<dbReference type="RefSeq" id="WP_345195238.1">
    <property type="nucleotide sequence ID" value="NZ_BAABFL010000133.1"/>
</dbReference>
<keyword evidence="3" id="KW-1185">Reference proteome</keyword>
<organism evidence="2 3">
    <name type="scientific">Kistimonas scapharcae</name>
    <dbReference type="NCBI Taxonomy" id="1036133"/>
    <lineage>
        <taxon>Bacteria</taxon>
        <taxon>Pseudomonadati</taxon>
        <taxon>Pseudomonadota</taxon>
        <taxon>Gammaproteobacteria</taxon>
        <taxon>Oceanospirillales</taxon>
        <taxon>Endozoicomonadaceae</taxon>
        <taxon>Kistimonas</taxon>
    </lineage>
</organism>
<gene>
    <name evidence="2" type="ORF">GCM10023116_16790</name>
</gene>
<dbReference type="Proteomes" id="UP001500604">
    <property type="component" value="Unassembled WGS sequence"/>
</dbReference>
<accession>A0ABP8V268</accession>
<proteinExistence type="predicted"/>
<name>A0ABP8V268_9GAMM</name>
<protein>
    <submittedName>
        <fullName evidence="2">Uncharacterized protein</fullName>
    </submittedName>
</protein>
<feature type="compositionally biased region" description="Polar residues" evidence="1">
    <location>
        <begin position="10"/>
        <end position="22"/>
    </location>
</feature>
<comment type="caution">
    <text evidence="2">The sequence shown here is derived from an EMBL/GenBank/DDBJ whole genome shotgun (WGS) entry which is preliminary data.</text>
</comment>
<sequence>MLSKPMHISESPSYPTASGYHQNDSDSDPEDDSYSMQLLPANSLADRIFSVICCRRVQQVTPETIPLLTEVTETSVTHDGDDTLPFVLGNDDDTLPFVLGNFEKFATQQELFAYEIKNLSQHIAGTLAAITTDRYFLESIFSYSSDLLTKYNGHILSMRLCLIDALTRKLYEIYTNPEDYLTVQYNASPQTNLIKESARIIRDNHFEAVNALRKPVLCNTWKTGINSLTIEITSTHTPTSATCATELACIHEKTKKQLRERALINVQHGRNELLKKIAIQLKSNMQKYAYSIRKQHDRNTTIGASLNSTREFSNIDIRRFVSRLQALSRQNLKAVDFILCYLLADTTYLINEALTKTLPHYLGFTVNISPGHQQTTFTIMESSNDSKTESIRSENSSIRIAVSLFHPDKDIAITPFPQPLNMKQINPSPDSVSLRCDLIVLINPRKPDKPKFSGLKVLMTLKQRRLHSSEPSFGLKH</sequence>
<dbReference type="EMBL" id="BAABFL010000133">
    <property type="protein sequence ID" value="GAA4649405.1"/>
    <property type="molecule type" value="Genomic_DNA"/>
</dbReference>
<evidence type="ECO:0000256" key="1">
    <source>
        <dbReference type="SAM" id="MobiDB-lite"/>
    </source>
</evidence>
<feature type="region of interest" description="Disordered" evidence="1">
    <location>
        <begin position="1"/>
        <end position="35"/>
    </location>
</feature>